<dbReference type="GO" id="GO:0003676">
    <property type="term" value="F:nucleic acid binding"/>
    <property type="evidence" value="ECO:0007669"/>
    <property type="project" value="InterPro"/>
</dbReference>
<dbReference type="PROSITE" id="PS50994">
    <property type="entry name" value="INTEGRASE"/>
    <property type="match status" value="1"/>
</dbReference>
<dbReference type="SUPFAM" id="SSF53098">
    <property type="entry name" value="Ribonuclease H-like"/>
    <property type="match status" value="2"/>
</dbReference>
<evidence type="ECO:0000259" key="4">
    <source>
        <dbReference type="PROSITE" id="PS50994"/>
    </source>
</evidence>
<dbReference type="InterPro" id="IPR041577">
    <property type="entry name" value="RT_RNaseH_2"/>
</dbReference>
<evidence type="ECO:0000313" key="6">
    <source>
        <dbReference type="Proteomes" id="UP000012960"/>
    </source>
</evidence>
<feature type="compositionally biased region" description="Polar residues" evidence="2">
    <location>
        <begin position="1"/>
        <end position="16"/>
    </location>
</feature>
<proteinExistence type="predicted"/>
<feature type="region of interest" description="Disordered" evidence="2">
    <location>
        <begin position="1"/>
        <end position="50"/>
    </location>
</feature>
<evidence type="ECO:0000256" key="1">
    <source>
        <dbReference type="ARBA" id="ARBA00023172"/>
    </source>
</evidence>
<dbReference type="Pfam" id="PF00078">
    <property type="entry name" value="RVT_1"/>
    <property type="match status" value="1"/>
</dbReference>
<dbReference type="InterPro" id="IPR002156">
    <property type="entry name" value="RNaseH_domain"/>
</dbReference>
<dbReference type="InterPro" id="IPR021109">
    <property type="entry name" value="Peptidase_aspartic_dom_sf"/>
</dbReference>
<dbReference type="Gramene" id="Ma06_t09350.1">
    <property type="protein sequence ID" value="Ma06_p09350.1"/>
    <property type="gene ID" value="Ma06_g09350"/>
</dbReference>
<feature type="compositionally biased region" description="Basic and acidic residues" evidence="2">
    <location>
        <begin position="171"/>
        <end position="180"/>
    </location>
</feature>
<feature type="region of interest" description="Disordered" evidence="2">
    <location>
        <begin position="366"/>
        <end position="411"/>
    </location>
</feature>
<accession>A0A804JED1</accession>
<dbReference type="InterPro" id="IPR043502">
    <property type="entry name" value="DNA/RNA_pol_sf"/>
</dbReference>
<dbReference type="InterPro" id="IPR041588">
    <property type="entry name" value="Integrase_H2C2"/>
</dbReference>
<dbReference type="CDD" id="cd01647">
    <property type="entry name" value="RT_LTR"/>
    <property type="match status" value="1"/>
</dbReference>
<dbReference type="InterPro" id="IPR036397">
    <property type="entry name" value="RNaseH_sf"/>
</dbReference>
<feature type="compositionally biased region" description="Basic and acidic residues" evidence="2">
    <location>
        <begin position="103"/>
        <end position="114"/>
    </location>
</feature>
<organism evidence="5 6">
    <name type="scientific">Musa acuminata subsp. malaccensis</name>
    <name type="common">Wild banana</name>
    <name type="synonym">Musa malaccensis</name>
    <dbReference type="NCBI Taxonomy" id="214687"/>
    <lineage>
        <taxon>Eukaryota</taxon>
        <taxon>Viridiplantae</taxon>
        <taxon>Streptophyta</taxon>
        <taxon>Embryophyta</taxon>
        <taxon>Tracheophyta</taxon>
        <taxon>Spermatophyta</taxon>
        <taxon>Magnoliopsida</taxon>
        <taxon>Liliopsida</taxon>
        <taxon>Zingiberales</taxon>
        <taxon>Musaceae</taxon>
        <taxon>Musa</taxon>
    </lineage>
</organism>
<dbReference type="Pfam" id="PF17921">
    <property type="entry name" value="Integrase_H2C2"/>
    <property type="match status" value="1"/>
</dbReference>
<protein>
    <submittedName>
        <fullName evidence="5">Uncharacterized protein</fullName>
    </submittedName>
</protein>
<dbReference type="EnsemblPlants" id="Ma06_t09350.1">
    <property type="protein sequence ID" value="Ma06_p09350.1"/>
    <property type="gene ID" value="Ma06_g09350"/>
</dbReference>
<evidence type="ECO:0000313" key="5">
    <source>
        <dbReference type="EnsemblPlants" id="Ma06_p09350.1"/>
    </source>
</evidence>
<dbReference type="Pfam" id="PF13456">
    <property type="entry name" value="RVT_3"/>
    <property type="match status" value="1"/>
</dbReference>
<dbReference type="InterPro" id="IPR001584">
    <property type="entry name" value="Integrase_cat-core"/>
</dbReference>
<feature type="region of interest" description="Disordered" evidence="2">
    <location>
        <begin position="169"/>
        <end position="196"/>
    </location>
</feature>
<feature type="domain" description="Integrase catalytic" evidence="4">
    <location>
        <begin position="1483"/>
        <end position="1648"/>
    </location>
</feature>
<dbReference type="PANTHER" id="PTHR48475">
    <property type="entry name" value="RIBONUCLEASE H"/>
    <property type="match status" value="1"/>
</dbReference>
<dbReference type="Pfam" id="PF03732">
    <property type="entry name" value="Retrotrans_gag"/>
    <property type="match status" value="1"/>
</dbReference>
<dbReference type="InterPro" id="IPR043128">
    <property type="entry name" value="Rev_trsase/Diguanyl_cyclase"/>
</dbReference>
<dbReference type="InterPro" id="IPR005162">
    <property type="entry name" value="Retrotrans_gag_dom"/>
</dbReference>
<dbReference type="CDD" id="cd09279">
    <property type="entry name" value="RNase_HI_like"/>
    <property type="match status" value="1"/>
</dbReference>
<evidence type="ECO:0000256" key="2">
    <source>
        <dbReference type="SAM" id="MobiDB-lite"/>
    </source>
</evidence>
<feature type="region of interest" description="Disordered" evidence="2">
    <location>
        <begin position="92"/>
        <end position="151"/>
    </location>
</feature>
<dbReference type="Pfam" id="PF17919">
    <property type="entry name" value="RT_RNaseH_2"/>
    <property type="match status" value="1"/>
</dbReference>
<dbReference type="Gene3D" id="2.40.70.10">
    <property type="entry name" value="Acid Proteases"/>
    <property type="match status" value="1"/>
</dbReference>
<keyword evidence="1" id="KW-0233">DNA recombination</keyword>
<dbReference type="OMA" id="DARTHVQ"/>
<dbReference type="CDD" id="cd00303">
    <property type="entry name" value="retropepsin_like"/>
    <property type="match status" value="1"/>
</dbReference>
<dbReference type="InterPro" id="IPR000477">
    <property type="entry name" value="RT_dom"/>
</dbReference>
<reference evidence="5" key="1">
    <citation type="submission" date="2021-05" db="UniProtKB">
        <authorList>
            <consortium name="EnsemblPlants"/>
        </authorList>
    </citation>
    <scope>IDENTIFICATION</scope>
    <source>
        <strain evidence="5">subsp. malaccensis</strain>
    </source>
</reference>
<evidence type="ECO:0000259" key="3">
    <source>
        <dbReference type="PROSITE" id="PS50879"/>
    </source>
</evidence>
<dbReference type="Pfam" id="PF00665">
    <property type="entry name" value="rve"/>
    <property type="match status" value="1"/>
</dbReference>
<name>A0A804JED1_MUSAM</name>
<dbReference type="GO" id="GO:0004523">
    <property type="term" value="F:RNA-DNA hybrid ribonuclease activity"/>
    <property type="evidence" value="ECO:0007669"/>
    <property type="project" value="InterPro"/>
</dbReference>
<dbReference type="InParanoid" id="A0A804JED1"/>
<feature type="domain" description="RNase H type-1" evidence="3">
    <location>
        <begin position="1208"/>
        <end position="1337"/>
    </location>
</feature>
<dbReference type="SUPFAM" id="SSF56672">
    <property type="entry name" value="DNA/RNA polymerases"/>
    <property type="match status" value="1"/>
</dbReference>
<dbReference type="GO" id="GO:0015074">
    <property type="term" value="P:DNA integration"/>
    <property type="evidence" value="ECO:0007669"/>
    <property type="project" value="InterPro"/>
</dbReference>
<dbReference type="PANTHER" id="PTHR48475:SF2">
    <property type="entry name" value="RIBONUCLEASE H"/>
    <property type="match status" value="1"/>
</dbReference>
<dbReference type="Gene3D" id="3.10.10.10">
    <property type="entry name" value="HIV Type 1 Reverse Transcriptase, subunit A, domain 1"/>
    <property type="match status" value="1"/>
</dbReference>
<dbReference type="Gene3D" id="3.30.70.270">
    <property type="match status" value="2"/>
</dbReference>
<dbReference type="FunCoup" id="A0A804JED1">
    <property type="interactions" value="622"/>
</dbReference>
<dbReference type="InterPro" id="IPR012337">
    <property type="entry name" value="RNaseH-like_sf"/>
</dbReference>
<sequence>MSTGQQTRLGDSSTARTHPIGSPGDHPPREEPQGGRLAATSEQYWRLFNDPGLSPPDVTVVPPLVSPEAFHDLAHQVRALAGVVQAIVPLIPQPVPPQTDQPLHQREPAPREHAPPPGPPPSPRNQATRLGDRETVGTSSRPEPEWPPANSTHTLQAQLHLFNQRLNEVQQEVRRSKGEPGTEGYQGSPFTPEIQDQAIPPHFRLPSLDVYNGATDPADHVAAFRAQMALYGTSDALMCRAFPTTLRGPARAWYGSIKAGTISSFDQLARDFELNFLAYARPKPSAALLLGLNQGEDESLSHFLDHFTTQIRGLSDAHPSLLIQAFMIGLRPSRFFWSLVERPPTTVPEMLQRASQFVAAETWMAGRPRGHRGTKSEPPRQQKPPTSRRRSDRSDPTAPRPPLPALNSSQTDIFLHIRGKGLLKEPYSMSDPRALADQSKYCRFHRQRGHDTEQCRELKRQIEELIRRGHLGQYLHPNKESSPRPEGPVERRIDVISGGPASGGDSMARKKAYARATSAEAPRHAPGPSLTFPARAYELVEHDDALVISARIANAQVQRIMVDTGSSADILYLDAYWRLGLPRDSMKPVSSALTGFTGDSVSPLGAVTLPLTLGVPPKSKTTMTTFLVIDLPAAYNAILGRPTLNKVRAVVSTYYQTVKFPTLAGTGETAGSPRESRRYYLTAVSLPKKPRVEPPLTDPREIQRSAPHVEPKGTTVAVSLQEGRPERAIRVGSELPKHEREQLVGLLQENADVFAWSPSDMTGVDPEIALHRLSISSDARPVKQKLRRQAPERQMAIREEVTRLLKAGFIKEVGYPQWLSNVVLVKKANGSWRMCVDYTSLNKACPKDCYPLPRVDQLVDATASYARLSFMDAFSGYNQIGKAPEDQEHTTFITDQGVYFYKVMPFGLKNAGATYQRAANKIFARQIGRNMEVYVDDMIVKSQEVGTHLTDLAEDFATLRQVGMRLNPAKCAFGVTSGKFLGFIVHERGINADPEKLQAIINIQSPRTTKDLQRLNGKLVAMSWFLARSGDRCFPFFKALQNPKGFQWTTECEEALQQVKQHLANLPRLTSVSPGEKLSIYLAASPRAVSSVLVKESSNGQLPVYYTSHVLNGPEERYPSIEKLELALVLSARKLRPYFQAHPVEVVTDQPLRLVLSKFDVAGRLLKWAVELGEHDIQYVPRTAIKAQSVADFIAKLTQDVSGSLGRPPEAWVLHVDGSANSKGAGAGLVLRAPDGRSFERSLRFGFRATNNEAEYEALMAGLRLALEMQVDSLHVHTDSQLVAEQLSGGYEARDPTMARYLAQVRNLTMKFHHFTLSNVPRAENERADALAKLASKPAPEAGPEVEELPDRAFEIATATTGSTSSWVQELLRYKRDGILPPDKATARRLLRTHAWYTEAGGRLYKRSFSYPLLRCLDPDEAQAVLTEIHEGACGEHIGGRTLAHKILRQGYYWPTMRRDARTHVQRCISCQEHARTPRLPAVPLAPIDCAWPFAQWGLDILGPFPLAAGQRRFLIVGVDYFTKWVEAEPLAKITAQQVEKFVWKNLITRFGLPKTIITDNGPQFSSQRFREICASQGVQLKYSSVAHPQTNGLTEVTNRSILDGLKRRVSAARTTWTDELPSVLWALCTTPKTATGESPYSLAFGTEAVLPPEIAIATLRTKGYNEETSDEGLRAALDLLEERRADAHVRALSYKRAVARVYNRKVRPRPIRLGDLVLRRAEVSDPTRQRGKLAPSCEGPYRVTEVIRTGAFRLATTEGQPLPRTWNAQNLKKFFP</sequence>
<dbReference type="Proteomes" id="UP000012960">
    <property type="component" value="Unplaced"/>
</dbReference>
<dbReference type="GO" id="GO:0006310">
    <property type="term" value="P:DNA recombination"/>
    <property type="evidence" value="ECO:0007669"/>
    <property type="project" value="UniProtKB-KW"/>
</dbReference>
<dbReference type="Gene3D" id="3.30.420.10">
    <property type="entry name" value="Ribonuclease H-like superfamily/Ribonuclease H"/>
    <property type="match status" value="2"/>
</dbReference>
<dbReference type="Gene3D" id="1.10.340.70">
    <property type="match status" value="1"/>
</dbReference>
<dbReference type="PROSITE" id="PS50879">
    <property type="entry name" value="RNASE_H_1"/>
    <property type="match status" value="1"/>
</dbReference>
<keyword evidence="6" id="KW-1185">Reference proteome</keyword>